<evidence type="ECO:0008006" key="3">
    <source>
        <dbReference type="Google" id="ProtNLM"/>
    </source>
</evidence>
<dbReference type="EMBL" id="BAABBO010000007">
    <property type="protein sequence ID" value="GAA3957843.1"/>
    <property type="molecule type" value="Genomic_DNA"/>
</dbReference>
<sequence length="442" mass="48143">MLLSSFSFSLLVQASPLMPQQALEIGPIGVANHLPVQTPFDVNYAILTPTMSDQLFYIDNKLRGRRTTSSPQSGPLKITYPGGLADGEQRLLRFCVDENTASAACGFAEVTGGQPPAGVDVPEPFAAGDLDDHYQAIADCSPVCGVYSNIYYGDPDVSWVPERGDGEADGLRMDLYYSNADGRVDPAAAASTLVIYAHSAGSNKESLRTRSQSLLKNLLGVAESGSGVVVAALDFRHPLKQLKSDRTPTSVADLSYAVQFARHHAGLLNIDPDDIFIVATSLGAGVAVHAAVREIASPSDMSPVRRHSSSIRGVITRDAQTSFSPDWFASNFLEPAVADRYQRSLLNDEQRLIYGHAPTGVNSSSPFMELLYVGRFIDHRVTLSEYLSRAVDLVHLPNYGLAMEAQYRLYGIGERIRVEEGYRGNFGRDAAQFVSRHRLNWQ</sequence>
<dbReference type="Proteomes" id="UP001501337">
    <property type="component" value="Unassembled WGS sequence"/>
</dbReference>
<keyword evidence="2" id="KW-1185">Reference proteome</keyword>
<organism evidence="1 2">
    <name type="scientific">Allohahella marinimesophila</name>
    <dbReference type="NCBI Taxonomy" id="1054972"/>
    <lineage>
        <taxon>Bacteria</taxon>
        <taxon>Pseudomonadati</taxon>
        <taxon>Pseudomonadota</taxon>
        <taxon>Gammaproteobacteria</taxon>
        <taxon>Oceanospirillales</taxon>
        <taxon>Hahellaceae</taxon>
        <taxon>Allohahella</taxon>
    </lineage>
</organism>
<reference evidence="2" key="1">
    <citation type="journal article" date="2019" name="Int. J. Syst. Evol. Microbiol.">
        <title>The Global Catalogue of Microorganisms (GCM) 10K type strain sequencing project: providing services to taxonomists for standard genome sequencing and annotation.</title>
        <authorList>
            <consortium name="The Broad Institute Genomics Platform"/>
            <consortium name="The Broad Institute Genome Sequencing Center for Infectious Disease"/>
            <person name="Wu L."/>
            <person name="Ma J."/>
        </authorList>
    </citation>
    <scope>NUCLEOTIDE SEQUENCE [LARGE SCALE GENOMIC DNA]</scope>
    <source>
        <strain evidence="2">JCM 17555</strain>
    </source>
</reference>
<protein>
    <recommendedName>
        <fullName evidence="3">Alpha/beta hydrolase family protein</fullName>
    </recommendedName>
</protein>
<evidence type="ECO:0000313" key="1">
    <source>
        <dbReference type="EMBL" id="GAA3957843.1"/>
    </source>
</evidence>
<dbReference type="SUPFAM" id="SSF53474">
    <property type="entry name" value="alpha/beta-Hydrolases"/>
    <property type="match status" value="1"/>
</dbReference>
<comment type="caution">
    <text evidence="1">The sequence shown here is derived from an EMBL/GenBank/DDBJ whole genome shotgun (WGS) entry which is preliminary data.</text>
</comment>
<dbReference type="InterPro" id="IPR029058">
    <property type="entry name" value="AB_hydrolase_fold"/>
</dbReference>
<accession>A0ABP7P0V5</accession>
<proteinExistence type="predicted"/>
<dbReference type="Gene3D" id="3.40.50.1820">
    <property type="entry name" value="alpha/beta hydrolase"/>
    <property type="match status" value="1"/>
</dbReference>
<name>A0ABP7P0V5_9GAMM</name>
<gene>
    <name evidence="1" type="ORF">GCM10022278_15430</name>
</gene>
<evidence type="ECO:0000313" key="2">
    <source>
        <dbReference type="Proteomes" id="UP001501337"/>
    </source>
</evidence>